<gene>
    <name evidence="1" type="ORF">HMPREF9997_02840</name>
</gene>
<proteinExistence type="predicted"/>
<dbReference type="Proteomes" id="UP000010445">
    <property type="component" value="Unassembled WGS sequence"/>
</dbReference>
<name>L1M946_9CORY</name>
<dbReference type="STRING" id="1035195.HMPREF9997_02840"/>
<sequence>MTQPDEVTLDFERAFAGIADTRSQCEDYQDRHGQTAPCFASSAAGQGFEDQGRAIADMYERIHRQTDEQTQQLLRVMGTVEQSVHRFAVTEGFFTDCLRRLNQ</sequence>
<accession>L1M946</accession>
<evidence type="ECO:0000313" key="2">
    <source>
        <dbReference type="Proteomes" id="UP000010445"/>
    </source>
</evidence>
<protein>
    <submittedName>
        <fullName evidence="1">Uncharacterized protein</fullName>
    </submittedName>
</protein>
<dbReference type="AlphaFoldDB" id="L1M946"/>
<comment type="caution">
    <text evidence="1">The sequence shown here is derived from an EMBL/GenBank/DDBJ whole genome shotgun (WGS) entry which is preliminary data.</text>
</comment>
<reference evidence="1 2" key="1">
    <citation type="submission" date="2012-05" db="EMBL/GenBank/DDBJ databases">
        <authorList>
            <person name="Weinstock G."/>
            <person name="Sodergren E."/>
            <person name="Lobos E.A."/>
            <person name="Fulton L."/>
            <person name="Fulton R."/>
            <person name="Courtney L."/>
            <person name="Fronick C."/>
            <person name="O'Laughlin M."/>
            <person name="Godfrey J."/>
            <person name="Wilson R.M."/>
            <person name="Miner T."/>
            <person name="Farmer C."/>
            <person name="Delehaunty K."/>
            <person name="Cordes M."/>
            <person name="Minx P."/>
            <person name="Tomlinson C."/>
            <person name="Chen J."/>
            <person name="Wollam A."/>
            <person name="Pepin K.H."/>
            <person name="Bhonagiri V."/>
            <person name="Zhang X."/>
            <person name="Suruliraj S."/>
            <person name="Warren W."/>
            <person name="Mitreva M."/>
            <person name="Mardis E.R."/>
            <person name="Wilson R.K."/>
        </authorList>
    </citation>
    <scope>NUCLEOTIDE SEQUENCE [LARGE SCALE GENOMIC DNA]</scope>
    <source>
        <strain evidence="1 2">F0235</strain>
    </source>
</reference>
<keyword evidence="2" id="KW-1185">Reference proteome</keyword>
<evidence type="ECO:0000313" key="1">
    <source>
        <dbReference type="EMBL" id="EKX87514.1"/>
    </source>
</evidence>
<organism evidence="1 2">
    <name type="scientific">Corynebacterium durum F0235</name>
    <dbReference type="NCBI Taxonomy" id="1035195"/>
    <lineage>
        <taxon>Bacteria</taxon>
        <taxon>Bacillati</taxon>
        <taxon>Actinomycetota</taxon>
        <taxon>Actinomycetes</taxon>
        <taxon>Mycobacteriales</taxon>
        <taxon>Corynebacteriaceae</taxon>
        <taxon>Corynebacterium</taxon>
    </lineage>
</organism>
<dbReference type="EMBL" id="AMEM01000044">
    <property type="protein sequence ID" value="EKX87514.1"/>
    <property type="molecule type" value="Genomic_DNA"/>
</dbReference>
<dbReference type="HOGENOM" id="CLU_2259001_0_0_11"/>
<dbReference type="RefSeq" id="WP_006062643.1">
    <property type="nucleotide sequence ID" value="NZ_KB290826.1"/>
</dbReference>